<accession>A0A0U5G2C2</accession>
<dbReference type="InterPro" id="IPR052733">
    <property type="entry name" value="Chloroplast_QOR"/>
</dbReference>
<dbReference type="Gene3D" id="3.40.50.720">
    <property type="entry name" value="NAD(P)-binding Rossmann-like Domain"/>
    <property type="match status" value="1"/>
</dbReference>
<name>A0A0U5G2C2_ASPCI</name>
<dbReference type="InterPro" id="IPR036291">
    <property type="entry name" value="NAD(P)-bd_dom_sf"/>
</dbReference>
<dbReference type="OMA" id="CANELNW"/>
<dbReference type="OrthoDB" id="3509362at2759"/>
<dbReference type="EMBL" id="CDMC01000005">
    <property type="protein sequence ID" value="CEL05888.1"/>
    <property type="molecule type" value="Genomic_DNA"/>
</dbReference>
<dbReference type="GO" id="GO:0016491">
    <property type="term" value="F:oxidoreductase activity"/>
    <property type="evidence" value="ECO:0007669"/>
    <property type="project" value="InterPro"/>
</dbReference>
<dbReference type="Proteomes" id="UP000054771">
    <property type="component" value="Unassembled WGS sequence"/>
</dbReference>
<dbReference type="CDD" id="cd05289">
    <property type="entry name" value="MDR_like_2"/>
    <property type="match status" value="1"/>
</dbReference>
<dbReference type="PANTHER" id="PTHR44013">
    <property type="entry name" value="ZINC-TYPE ALCOHOL DEHYDROGENASE-LIKE PROTEIN C16A3.02C"/>
    <property type="match status" value="1"/>
</dbReference>
<evidence type="ECO:0000259" key="1">
    <source>
        <dbReference type="SMART" id="SM00829"/>
    </source>
</evidence>
<evidence type="ECO:0000313" key="2">
    <source>
        <dbReference type="EMBL" id="CEL05888.1"/>
    </source>
</evidence>
<dbReference type="Gene3D" id="3.90.180.10">
    <property type="entry name" value="Medium-chain alcohol dehydrogenases, catalytic domain"/>
    <property type="match status" value="1"/>
</dbReference>
<dbReference type="SMART" id="SM00829">
    <property type="entry name" value="PKS_ER"/>
    <property type="match status" value="1"/>
</dbReference>
<sequence length="333" mass="36253">MTSTTLPTKIRALLQADPKSTTITLVERDVPVPDHTKAEHLIKVHSASPCAGELLWPLMVDLPGKEIITCDDVAGTVISAPADSPFQPGAEVYARTSYWRPGCARDYTIATTDELARRAKNLSWTESAATPLSAITAWQAFFIQSGIGGFGDESWKGKRIFVTAASGGVGVWLVQIGKLLGAEVIGTCGPRNVEFVKSLGASEVLDYRTTDFKAWASDEKNKVDLVIDCIGGKSLEDAWWTIKDNATIIGIVQPPEQKKPEGLELPNATARFFIMSPSGKDLEEITKLVEAGKAWPVVDSVWSLEQFEHAYARLESGHARGKVVFDLTLNVRK</sequence>
<evidence type="ECO:0000313" key="3">
    <source>
        <dbReference type="Proteomes" id="UP000054771"/>
    </source>
</evidence>
<reference evidence="3" key="1">
    <citation type="journal article" date="2016" name="Genome Announc.">
        <title>Draft genome sequences of fungus Aspergillus calidoustus.</title>
        <authorList>
            <person name="Horn F."/>
            <person name="Linde J."/>
            <person name="Mattern D.J."/>
            <person name="Walther G."/>
            <person name="Guthke R."/>
            <person name="Scherlach K."/>
            <person name="Martin K."/>
            <person name="Brakhage A.A."/>
            <person name="Petzke L."/>
            <person name="Valiante V."/>
        </authorList>
    </citation>
    <scope>NUCLEOTIDE SEQUENCE [LARGE SCALE GENOMIC DNA]</scope>
    <source>
        <strain evidence="3">SF006504</strain>
    </source>
</reference>
<feature type="domain" description="Enoyl reductase (ER)" evidence="1">
    <location>
        <begin position="20"/>
        <end position="325"/>
    </location>
</feature>
<dbReference type="SUPFAM" id="SSF50129">
    <property type="entry name" value="GroES-like"/>
    <property type="match status" value="1"/>
</dbReference>
<keyword evidence="3" id="KW-1185">Reference proteome</keyword>
<dbReference type="STRING" id="454130.A0A0U5G2C2"/>
<dbReference type="AlphaFoldDB" id="A0A0U5G2C2"/>
<dbReference type="PANTHER" id="PTHR44013:SF5">
    <property type="entry name" value="OXIDOREDUCTASE, PUTATIVE (AFU_ORTHOLOGUE AFUA_5G01290)-RELATED"/>
    <property type="match status" value="1"/>
</dbReference>
<protein>
    <recommendedName>
        <fullName evidence="1">Enoyl reductase (ER) domain-containing protein</fullName>
    </recommendedName>
</protein>
<organism evidence="2 3">
    <name type="scientific">Aspergillus calidoustus</name>
    <dbReference type="NCBI Taxonomy" id="454130"/>
    <lineage>
        <taxon>Eukaryota</taxon>
        <taxon>Fungi</taxon>
        <taxon>Dikarya</taxon>
        <taxon>Ascomycota</taxon>
        <taxon>Pezizomycotina</taxon>
        <taxon>Eurotiomycetes</taxon>
        <taxon>Eurotiomycetidae</taxon>
        <taxon>Eurotiales</taxon>
        <taxon>Aspergillaceae</taxon>
        <taxon>Aspergillus</taxon>
        <taxon>Aspergillus subgen. Nidulantes</taxon>
    </lineage>
</organism>
<proteinExistence type="predicted"/>
<dbReference type="SUPFAM" id="SSF51735">
    <property type="entry name" value="NAD(P)-binding Rossmann-fold domains"/>
    <property type="match status" value="1"/>
</dbReference>
<dbReference type="InterPro" id="IPR011032">
    <property type="entry name" value="GroES-like_sf"/>
</dbReference>
<dbReference type="Pfam" id="PF13602">
    <property type="entry name" value="ADH_zinc_N_2"/>
    <property type="match status" value="1"/>
</dbReference>
<dbReference type="InterPro" id="IPR020843">
    <property type="entry name" value="ER"/>
</dbReference>
<gene>
    <name evidence="2" type="ORF">ASPCAL07000</name>
</gene>